<protein>
    <recommendedName>
        <fullName evidence="9">Endonuclease/exonuclease/phosphatase domain-containing protein</fullName>
    </recommendedName>
</protein>
<accession>A0ABP6ZFK2</accession>
<keyword evidence="7" id="KW-0460">Magnesium</keyword>
<keyword evidence="11" id="KW-1185">Reference proteome</keyword>
<evidence type="ECO:0000256" key="6">
    <source>
        <dbReference type="ARBA" id="ARBA00022801"/>
    </source>
</evidence>
<dbReference type="Gene3D" id="3.60.10.10">
    <property type="entry name" value="Endonuclease/exonuclease/phosphatase"/>
    <property type="match status" value="1"/>
</dbReference>
<dbReference type="Proteomes" id="UP001500630">
    <property type="component" value="Unassembled WGS sequence"/>
</dbReference>
<dbReference type="InterPro" id="IPR036691">
    <property type="entry name" value="Endo/exonu/phosph_ase_sf"/>
</dbReference>
<reference evidence="11" key="1">
    <citation type="journal article" date="2019" name="Int. J. Syst. Evol. Microbiol.">
        <title>The Global Catalogue of Microorganisms (GCM) 10K type strain sequencing project: providing services to taxonomists for standard genome sequencing and annotation.</title>
        <authorList>
            <consortium name="The Broad Institute Genomics Platform"/>
            <consortium name="The Broad Institute Genome Sequencing Center for Infectious Disease"/>
            <person name="Wu L."/>
            <person name="Ma J."/>
        </authorList>
    </citation>
    <scope>NUCLEOTIDE SEQUENCE [LARGE SCALE GENOMIC DNA]</scope>
    <source>
        <strain evidence="11">JCM 17326</strain>
    </source>
</reference>
<dbReference type="RefSeq" id="WP_345574216.1">
    <property type="nucleotide sequence ID" value="NZ_BAABDQ010000040.1"/>
</dbReference>
<evidence type="ECO:0000256" key="1">
    <source>
        <dbReference type="ARBA" id="ARBA00001936"/>
    </source>
</evidence>
<gene>
    <name evidence="10" type="ORF">GCM10022419_106820</name>
</gene>
<comment type="cofactor">
    <cofactor evidence="2">
        <name>Mg(2+)</name>
        <dbReference type="ChEBI" id="CHEBI:18420"/>
    </cofactor>
</comment>
<feature type="domain" description="Endonuclease/exonuclease/phosphatase" evidence="9">
    <location>
        <begin position="18"/>
        <end position="244"/>
    </location>
</feature>
<comment type="cofactor">
    <cofactor evidence="1">
        <name>Mn(2+)</name>
        <dbReference type="ChEBI" id="CHEBI:29035"/>
    </cofactor>
</comment>
<proteinExistence type="predicted"/>
<keyword evidence="5" id="KW-0227">DNA damage</keyword>
<evidence type="ECO:0000313" key="10">
    <source>
        <dbReference type="EMBL" id="GAA3604748.1"/>
    </source>
</evidence>
<evidence type="ECO:0000256" key="2">
    <source>
        <dbReference type="ARBA" id="ARBA00001946"/>
    </source>
</evidence>
<dbReference type="InterPro" id="IPR051547">
    <property type="entry name" value="TDP2-like"/>
</dbReference>
<name>A0ABP6ZFK2_9ACTN</name>
<dbReference type="InterPro" id="IPR005135">
    <property type="entry name" value="Endo/exonuclease/phosphatase"/>
</dbReference>
<dbReference type="SUPFAM" id="SSF56219">
    <property type="entry name" value="DNase I-like"/>
    <property type="match status" value="1"/>
</dbReference>
<keyword evidence="8" id="KW-0234">DNA repair</keyword>
<evidence type="ECO:0000256" key="5">
    <source>
        <dbReference type="ARBA" id="ARBA00022763"/>
    </source>
</evidence>
<evidence type="ECO:0000256" key="8">
    <source>
        <dbReference type="ARBA" id="ARBA00023204"/>
    </source>
</evidence>
<keyword evidence="3" id="KW-0540">Nuclease</keyword>
<keyword evidence="4" id="KW-0479">Metal-binding</keyword>
<evidence type="ECO:0000259" key="9">
    <source>
        <dbReference type="Pfam" id="PF03372"/>
    </source>
</evidence>
<dbReference type="EMBL" id="BAABDQ010000040">
    <property type="protein sequence ID" value="GAA3604748.1"/>
    <property type="molecule type" value="Genomic_DNA"/>
</dbReference>
<dbReference type="PANTHER" id="PTHR15822">
    <property type="entry name" value="TRAF AND TNF RECEPTOR-ASSOCIATED PROTEIN"/>
    <property type="match status" value="1"/>
</dbReference>
<sequence>MSWAEPYGPLIETRVRLLTWNVWGEYGPHAERTRQIEKVVRELAPDVVALQEWAGQSLGYEHSAASSGALPCGVLSRWPILRHEERHLAGGAMPGSVLFCELAGPRGPLQVFSVILGSFRLDESEVRQAQVRALTAFVGEVASRRHPAVVCGDFNAPPDSDEIRMLTGRTAPGTPGVVFYDSWEVAGDGGPGHTWCNANPWARPGLYPDRRFDYVLSAWPRAGGAGHPVRCEVAGDRPQPASDHYAVLAELRY</sequence>
<evidence type="ECO:0000256" key="3">
    <source>
        <dbReference type="ARBA" id="ARBA00022722"/>
    </source>
</evidence>
<comment type="caution">
    <text evidence="10">The sequence shown here is derived from an EMBL/GenBank/DDBJ whole genome shotgun (WGS) entry which is preliminary data.</text>
</comment>
<evidence type="ECO:0000313" key="11">
    <source>
        <dbReference type="Proteomes" id="UP001500630"/>
    </source>
</evidence>
<evidence type="ECO:0000256" key="4">
    <source>
        <dbReference type="ARBA" id="ARBA00022723"/>
    </source>
</evidence>
<dbReference type="Pfam" id="PF03372">
    <property type="entry name" value="Exo_endo_phos"/>
    <property type="match status" value="1"/>
</dbReference>
<organism evidence="10 11">
    <name type="scientific">Nonomuraea rosea</name>
    <dbReference type="NCBI Taxonomy" id="638574"/>
    <lineage>
        <taxon>Bacteria</taxon>
        <taxon>Bacillati</taxon>
        <taxon>Actinomycetota</taxon>
        <taxon>Actinomycetes</taxon>
        <taxon>Streptosporangiales</taxon>
        <taxon>Streptosporangiaceae</taxon>
        <taxon>Nonomuraea</taxon>
    </lineage>
</organism>
<keyword evidence="6" id="KW-0378">Hydrolase</keyword>
<evidence type="ECO:0000256" key="7">
    <source>
        <dbReference type="ARBA" id="ARBA00022842"/>
    </source>
</evidence>
<dbReference type="PANTHER" id="PTHR15822:SF4">
    <property type="entry name" value="TYROSYL-DNA PHOSPHODIESTERASE 2"/>
    <property type="match status" value="1"/>
</dbReference>